<evidence type="ECO:0000313" key="2">
    <source>
        <dbReference type="EMBL" id="MEC1178507.1"/>
    </source>
</evidence>
<organism evidence="2 3">
    <name type="scientific">Metasolibacillus meyeri</name>
    <dbReference type="NCBI Taxonomy" id="1071052"/>
    <lineage>
        <taxon>Bacteria</taxon>
        <taxon>Bacillati</taxon>
        <taxon>Bacillota</taxon>
        <taxon>Bacilli</taxon>
        <taxon>Bacillales</taxon>
        <taxon>Caryophanaceae</taxon>
        <taxon>Metasolibacillus</taxon>
    </lineage>
</organism>
<dbReference type="EMBL" id="JARSFG010000012">
    <property type="protein sequence ID" value="MEC1178507.1"/>
    <property type="molecule type" value="Genomic_DNA"/>
</dbReference>
<dbReference type="AlphaFoldDB" id="A0AAW9NM80"/>
<keyword evidence="1" id="KW-0175">Coiled coil</keyword>
<keyword evidence="3" id="KW-1185">Reference proteome</keyword>
<proteinExistence type="predicted"/>
<name>A0AAW9NM80_9BACL</name>
<sequence>MHPKMERQNKGTSNVAKNFVENIQMDEYAGLTIAVTRQKWLDNHLDQLEAERKRLNDELKQIVLTYSAKIQLINELLSHASRECGGQDCLIEICEERGMKVDGKTATDASG</sequence>
<accession>A0AAW9NM80</accession>
<dbReference type="Proteomes" id="UP001344888">
    <property type="component" value="Unassembled WGS sequence"/>
</dbReference>
<reference evidence="2 3" key="1">
    <citation type="submission" date="2023-03" db="EMBL/GenBank/DDBJ databases">
        <title>Bacillus Genome Sequencing.</title>
        <authorList>
            <person name="Dunlap C."/>
        </authorList>
    </citation>
    <scope>NUCLEOTIDE SEQUENCE [LARGE SCALE GENOMIC DNA]</scope>
    <source>
        <strain evidence="2 3">B-59205</strain>
    </source>
</reference>
<dbReference type="RefSeq" id="WP_326123003.1">
    <property type="nucleotide sequence ID" value="NZ_JARSFG010000012.1"/>
</dbReference>
<evidence type="ECO:0000313" key="3">
    <source>
        <dbReference type="Proteomes" id="UP001344888"/>
    </source>
</evidence>
<gene>
    <name evidence="2" type="ORF">P9B03_08445</name>
</gene>
<feature type="coiled-coil region" evidence="1">
    <location>
        <begin position="38"/>
        <end position="65"/>
    </location>
</feature>
<protein>
    <submittedName>
        <fullName evidence="2">Uncharacterized protein</fullName>
    </submittedName>
</protein>
<comment type="caution">
    <text evidence="2">The sequence shown here is derived from an EMBL/GenBank/DDBJ whole genome shotgun (WGS) entry which is preliminary data.</text>
</comment>
<evidence type="ECO:0000256" key="1">
    <source>
        <dbReference type="SAM" id="Coils"/>
    </source>
</evidence>